<dbReference type="EMBL" id="KN847477">
    <property type="protein sequence ID" value="KIX06236.1"/>
    <property type="molecule type" value="Genomic_DNA"/>
</dbReference>
<organism evidence="2 3">
    <name type="scientific">Rhinocladiella mackenziei CBS 650.93</name>
    <dbReference type="NCBI Taxonomy" id="1442369"/>
    <lineage>
        <taxon>Eukaryota</taxon>
        <taxon>Fungi</taxon>
        <taxon>Dikarya</taxon>
        <taxon>Ascomycota</taxon>
        <taxon>Pezizomycotina</taxon>
        <taxon>Eurotiomycetes</taxon>
        <taxon>Chaetothyriomycetidae</taxon>
        <taxon>Chaetothyriales</taxon>
        <taxon>Herpotrichiellaceae</taxon>
        <taxon>Rhinocladiella</taxon>
    </lineage>
</organism>
<reference evidence="2 3" key="1">
    <citation type="submission" date="2015-01" db="EMBL/GenBank/DDBJ databases">
        <title>The Genome Sequence of Rhinocladiella mackenzie CBS 650.93.</title>
        <authorList>
            <consortium name="The Broad Institute Genomics Platform"/>
            <person name="Cuomo C."/>
            <person name="de Hoog S."/>
            <person name="Gorbushina A."/>
            <person name="Stielow B."/>
            <person name="Teixiera M."/>
            <person name="Abouelleil A."/>
            <person name="Chapman S.B."/>
            <person name="Priest M."/>
            <person name="Young S.K."/>
            <person name="Wortman J."/>
            <person name="Nusbaum C."/>
            <person name="Birren B."/>
        </authorList>
    </citation>
    <scope>NUCLEOTIDE SEQUENCE [LARGE SCALE GENOMIC DNA]</scope>
    <source>
        <strain evidence="2 3">CBS 650.93</strain>
    </source>
</reference>
<dbReference type="VEuPathDB" id="FungiDB:Z518_04211"/>
<dbReference type="GeneID" id="25292282"/>
<gene>
    <name evidence="2" type="ORF">Z518_04211</name>
</gene>
<dbReference type="Proteomes" id="UP000053617">
    <property type="component" value="Unassembled WGS sequence"/>
</dbReference>
<dbReference type="AlphaFoldDB" id="A0A0D2ISS6"/>
<evidence type="ECO:0000256" key="1">
    <source>
        <dbReference type="SAM" id="MobiDB-lite"/>
    </source>
</evidence>
<protein>
    <submittedName>
        <fullName evidence="2">Rhinocladiella mackenziei CBS 650.93 unplaced genomic scaffold supercont1.3, whole genome shotgun sequence</fullName>
    </submittedName>
</protein>
<name>A0A0D2ISS6_9EURO</name>
<keyword evidence="3" id="KW-1185">Reference proteome</keyword>
<evidence type="ECO:0000313" key="3">
    <source>
        <dbReference type="Proteomes" id="UP000053617"/>
    </source>
</evidence>
<evidence type="ECO:0000313" key="2">
    <source>
        <dbReference type="EMBL" id="KIX06236.1"/>
    </source>
</evidence>
<sequence length="140" mass="14485">MTTPEGSEKGISINPNQHADGQATGPAVVLVNRIELTPNAVAVDFEGNAWIASDALNRLTRVKSVGATNSSATSEPSIQVVTNNTVENTLVGLSNLAIGVNADVAHGSIFITTPGVFPSYVGKDWTSGVALSWADIVNLL</sequence>
<accession>A0A0D2ISS6</accession>
<proteinExistence type="predicted"/>
<dbReference type="HOGENOM" id="CLU_1836233_0_0_1"/>
<dbReference type="RefSeq" id="XP_013273372.1">
    <property type="nucleotide sequence ID" value="XM_013417918.1"/>
</dbReference>
<feature type="region of interest" description="Disordered" evidence="1">
    <location>
        <begin position="1"/>
        <end position="22"/>
    </location>
</feature>